<comment type="similarity">
    <text evidence="1">Belongs to the DsrF/TusC family.</text>
</comment>
<dbReference type="RefSeq" id="WP_302712449.1">
    <property type="nucleotide sequence ID" value="NZ_JAULRT010000052.1"/>
</dbReference>
<dbReference type="InterPro" id="IPR003787">
    <property type="entry name" value="Sulphur_relay_DsrE/F-like"/>
</dbReference>
<dbReference type="Gene3D" id="3.40.1260.10">
    <property type="entry name" value="DsrEFH-like"/>
    <property type="match status" value="1"/>
</dbReference>
<name>A0ABT8TIY4_9GAMM</name>
<keyword evidence="3" id="KW-1185">Reference proteome</keyword>
<dbReference type="Pfam" id="PF02635">
    <property type="entry name" value="DsrE"/>
    <property type="match status" value="1"/>
</dbReference>
<sequence>MSAIVCISRHSPYGSSLARDALDAVLAAAAFEQDIALLLMDEGVWQAYRHQQASAIEQKELGKNLSALAVFGVEKVYVHERSLTRRGLDRDSLSLNNVQLLNDEATRALLAQARQVLSF</sequence>
<gene>
    <name evidence="2" type="primary">tusC</name>
    <name evidence="2" type="ORF">QWI16_08865</name>
</gene>
<dbReference type="SUPFAM" id="SSF75169">
    <property type="entry name" value="DsrEFH-like"/>
    <property type="match status" value="1"/>
</dbReference>
<evidence type="ECO:0000313" key="3">
    <source>
        <dbReference type="Proteomes" id="UP001168380"/>
    </source>
</evidence>
<accession>A0ABT8TIY4</accession>
<comment type="caution">
    <text evidence="2">The sequence shown here is derived from an EMBL/GenBank/DDBJ whole genome shotgun (WGS) entry which is preliminary data.</text>
</comment>
<protein>
    <submittedName>
        <fullName evidence="2">Sulfurtransferase complex subunit TusC</fullName>
    </submittedName>
</protein>
<dbReference type="InterPro" id="IPR027396">
    <property type="entry name" value="DsrEFH-like"/>
</dbReference>
<proteinExistence type="inferred from homology"/>
<dbReference type="NCBIfam" id="TIGR03010">
    <property type="entry name" value="sulf_tusC_dsrF"/>
    <property type="match status" value="1"/>
</dbReference>
<dbReference type="Proteomes" id="UP001168380">
    <property type="component" value="Unassembled WGS sequence"/>
</dbReference>
<dbReference type="PANTHER" id="PTHR38780:SF1">
    <property type="entry name" value="PROTEIN TUSC"/>
    <property type="match status" value="1"/>
</dbReference>
<dbReference type="PANTHER" id="PTHR38780">
    <property type="entry name" value="PROTEIN TUSC"/>
    <property type="match status" value="1"/>
</dbReference>
<dbReference type="NCBIfam" id="NF001238">
    <property type="entry name" value="PRK00211.1"/>
    <property type="match status" value="1"/>
</dbReference>
<organism evidence="2 3">
    <name type="scientific">Gilvimarinus algae</name>
    <dbReference type="NCBI Taxonomy" id="3058037"/>
    <lineage>
        <taxon>Bacteria</taxon>
        <taxon>Pseudomonadati</taxon>
        <taxon>Pseudomonadota</taxon>
        <taxon>Gammaproteobacteria</taxon>
        <taxon>Cellvibrionales</taxon>
        <taxon>Cellvibrionaceae</taxon>
        <taxon>Gilvimarinus</taxon>
    </lineage>
</organism>
<dbReference type="InterPro" id="IPR017462">
    <property type="entry name" value="Sulphur_relay_TusC/DsrF"/>
</dbReference>
<reference evidence="2" key="1">
    <citation type="submission" date="2023-07" db="EMBL/GenBank/DDBJ databases">
        <title>Gilvimarinus algae sp. nov., isolated from the surface of Kelp.</title>
        <authorList>
            <person name="Sun Y.Y."/>
            <person name="Gong Y."/>
            <person name="Du Z.J."/>
        </authorList>
    </citation>
    <scope>NUCLEOTIDE SEQUENCE</scope>
    <source>
        <strain evidence="2">SDUM040014</strain>
    </source>
</reference>
<evidence type="ECO:0000313" key="2">
    <source>
        <dbReference type="EMBL" id="MDO3382287.1"/>
    </source>
</evidence>
<evidence type="ECO:0000256" key="1">
    <source>
        <dbReference type="ARBA" id="ARBA00005996"/>
    </source>
</evidence>
<dbReference type="EMBL" id="JAULRT010000052">
    <property type="protein sequence ID" value="MDO3382287.1"/>
    <property type="molecule type" value="Genomic_DNA"/>
</dbReference>